<keyword evidence="7 8" id="KW-0472">Membrane</keyword>
<accession>A0A9D0Z8R2</accession>
<feature type="transmembrane region" description="Helical" evidence="8">
    <location>
        <begin position="69"/>
        <end position="90"/>
    </location>
</feature>
<reference evidence="9" key="1">
    <citation type="submission" date="2020-10" db="EMBL/GenBank/DDBJ databases">
        <authorList>
            <person name="Gilroy R."/>
        </authorList>
    </citation>
    <scope>NUCLEOTIDE SEQUENCE</scope>
    <source>
        <strain evidence="9">ChiSxjej2B14-6234</strain>
    </source>
</reference>
<reference evidence="9" key="2">
    <citation type="journal article" date="2021" name="PeerJ">
        <title>Extensive microbial diversity within the chicken gut microbiome revealed by metagenomics and culture.</title>
        <authorList>
            <person name="Gilroy R."/>
            <person name="Ravi A."/>
            <person name="Getino M."/>
            <person name="Pursley I."/>
            <person name="Horton D.L."/>
            <person name="Alikhan N.F."/>
            <person name="Baker D."/>
            <person name="Gharbi K."/>
            <person name="Hall N."/>
            <person name="Watson M."/>
            <person name="Adriaenssens E.M."/>
            <person name="Foster-Nyarko E."/>
            <person name="Jarju S."/>
            <person name="Secka A."/>
            <person name="Antonio M."/>
            <person name="Oren A."/>
            <person name="Chaudhuri R.R."/>
            <person name="La Ragione R."/>
            <person name="Hildebrand F."/>
            <person name="Pallen M.J."/>
        </authorList>
    </citation>
    <scope>NUCLEOTIDE SEQUENCE</scope>
    <source>
        <strain evidence="9">ChiSxjej2B14-6234</strain>
    </source>
</reference>
<dbReference type="InterPro" id="IPR007208">
    <property type="entry name" value="MrpF/PhaF-like"/>
</dbReference>
<comment type="similarity">
    <text evidence="2">Belongs to the CPA3 antiporters (TC 2.A.63) subunit F family.</text>
</comment>
<comment type="caution">
    <text evidence="9">The sequence shown here is derived from an EMBL/GenBank/DDBJ whole genome shotgun (WGS) entry which is preliminary data.</text>
</comment>
<name>A0A9D0Z8R2_9FIRM</name>
<dbReference type="GO" id="GO:0005886">
    <property type="term" value="C:plasma membrane"/>
    <property type="evidence" value="ECO:0007669"/>
    <property type="project" value="UniProtKB-SubCell"/>
</dbReference>
<gene>
    <name evidence="9" type="ORF">IAB73_03290</name>
</gene>
<evidence type="ECO:0000256" key="6">
    <source>
        <dbReference type="ARBA" id="ARBA00022989"/>
    </source>
</evidence>
<keyword evidence="3" id="KW-0813">Transport</keyword>
<evidence type="ECO:0000256" key="1">
    <source>
        <dbReference type="ARBA" id="ARBA00004651"/>
    </source>
</evidence>
<keyword evidence="6 8" id="KW-1133">Transmembrane helix</keyword>
<evidence type="ECO:0000256" key="7">
    <source>
        <dbReference type="ARBA" id="ARBA00023136"/>
    </source>
</evidence>
<evidence type="ECO:0000313" key="9">
    <source>
        <dbReference type="EMBL" id="HIQ71219.1"/>
    </source>
</evidence>
<evidence type="ECO:0000256" key="8">
    <source>
        <dbReference type="SAM" id="Phobius"/>
    </source>
</evidence>
<dbReference type="AlphaFoldDB" id="A0A9D0Z8R2"/>
<evidence type="ECO:0000256" key="5">
    <source>
        <dbReference type="ARBA" id="ARBA00022692"/>
    </source>
</evidence>
<keyword evidence="4" id="KW-1003">Cell membrane</keyword>
<evidence type="ECO:0000313" key="10">
    <source>
        <dbReference type="Proteomes" id="UP000886887"/>
    </source>
</evidence>
<proteinExistence type="inferred from homology"/>
<feature type="transmembrane region" description="Helical" evidence="8">
    <location>
        <begin position="37"/>
        <end position="57"/>
    </location>
</feature>
<evidence type="ECO:0000256" key="2">
    <source>
        <dbReference type="ARBA" id="ARBA00009212"/>
    </source>
</evidence>
<dbReference type="Proteomes" id="UP000886887">
    <property type="component" value="Unassembled WGS sequence"/>
</dbReference>
<dbReference type="Pfam" id="PF04066">
    <property type="entry name" value="MrpF_PhaF"/>
    <property type="match status" value="1"/>
</dbReference>
<organism evidence="9 10">
    <name type="scientific">Candidatus Onthenecus intestinigallinarum</name>
    <dbReference type="NCBI Taxonomy" id="2840875"/>
    <lineage>
        <taxon>Bacteria</taxon>
        <taxon>Bacillati</taxon>
        <taxon>Bacillota</taxon>
        <taxon>Clostridia</taxon>
        <taxon>Eubacteriales</taxon>
        <taxon>Candidatus Onthenecus</taxon>
    </lineage>
</organism>
<keyword evidence="5 8" id="KW-0812">Transmembrane</keyword>
<dbReference type="EMBL" id="DVFJ01000009">
    <property type="protein sequence ID" value="HIQ71219.1"/>
    <property type="molecule type" value="Genomic_DNA"/>
</dbReference>
<protein>
    <submittedName>
        <fullName evidence="9">Sodium:proton antiporter</fullName>
    </submittedName>
</protein>
<evidence type="ECO:0000256" key="3">
    <source>
        <dbReference type="ARBA" id="ARBA00022448"/>
    </source>
</evidence>
<dbReference type="PANTHER" id="PTHR34702">
    <property type="entry name" value="NA(+)/H(+) ANTIPORTER SUBUNIT F1"/>
    <property type="match status" value="1"/>
</dbReference>
<comment type="subcellular location">
    <subcellularLocation>
        <location evidence="1">Cell membrane</location>
        <topology evidence="1">Multi-pass membrane protein</topology>
    </subcellularLocation>
</comment>
<evidence type="ECO:0000256" key="4">
    <source>
        <dbReference type="ARBA" id="ARBA00022475"/>
    </source>
</evidence>
<dbReference type="PANTHER" id="PTHR34702:SF1">
    <property type="entry name" value="NA(+)_H(+) ANTIPORTER SUBUNIT F"/>
    <property type="match status" value="1"/>
</dbReference>
<feature type="transmembrane region" description="Helical" evidence="8">
    <location>
        <begin position="6"/>
        <end position="25"/>
    </location>
</feature>
<dbReference type="GO" id="GO:0015385">
    <property type="term" value="F:sodium:proton antiporter activity"/>
    <property type="evidence" value="ECO:0007669"/>
    <property type="project" value="TreeGrafter"/>
</dbReference>
<sequence length="105" mass="11495">MENCYQAMFSVALVVLGILLFACLIRSIRGPRIADRIVAVNMVSTIVTTTICVLALAMGEGYLVDISLIYTMLGFLAVVLLTKVYMGVYLERKQKEAEKGAKTDA</sequence>